<dbReference type="Proteomes" id="UP000281738">
    <property type="component" value="Unassembled WGS sequence"/>
</dbReference>
<dbReference type="AlphaFoldDB" id="A0A3N2CSA4"/>
<gene>
    <name evidence="2" type="ORF">EDD33_1261</name>
</gene>
<dbReference type="Pfam" id="PF22743">
    <property type="entry name" value="PspAA"/>
    <property type="match status" value="1"/>
</dbReference>
<evidence type="ECO:0000259" key="1">
    <source>
        <dbReference type="Pfam" id="PF22743"/>
    </source>
</evidence>
<dbReference type="RefSeq" id="WP_123389576.1">
    <property type="nucleotide sequence ID" value="NZ_RKHO01000001.1"/>
</dbReference>
<reference evidence="2 3" key="1">
    <citation type="submission" date="2018-11" db="EMBL/GenBank/DDBJ databases">
        <title>Sequencing the genomes of 1000 actinobacteria strains.</title>
        <authorList>
            <person name="Klenk H.-P."/>
        </authorList>
    </citation>
    <scope>NUCLEOTIDE SEQUENCE [LARGE SCALE GENOMIC DNA]</scope>
    <source>
        <strain evidence="2 3">DSM 12652</strain>
    </source>
</reference>
<proteinExistence type="predicted"/>
<organism evidence="2 3">
    <name type="scientific">Nocardioides aurantiacus</name>
    <dbReference type="NCBI Taxonomy" id="86796"/>
    <lineage>
        <taxon>Bacteria</taxon>
        <taxon>Bacillati</taxon>
        <taxon>Actinomycetota</taxon>
        <taxon>Actinomycetes</taxon>
        <taxon>Propionibacteriales</taxon>
        <taxon>Nocardioidaceae</taxon>
        <taxon>Nocardioides</taxon>
    </lineage>
</organism>
<name>A0A3N2CSA4_9ACTN</name>
<dbReference type="InterPro" id="IPR054437">
    <property type="entry name" value="PspA-assoc_dom"/>
</dbReference>
<evidence type="ECO:0000313" key="3">
    <source>
        <dbReference type="Proteomes" id="UP000281738"/>
    </source>
</evidence>
<evidence type="ECO:0000313" key="2">
    <source>
        <dbReference type="EMBL" id="ROR90421.1"/>
    </source>
</evidence>
<protein>
    <recommendedName>
        <fullName evidence="1">PspA-associated domain-containing protein</fullName>
    </recommendedName>
</protein>
<dbReference type="OrthoDB" id="5244559at2"/>
<comment type="caution">
    <text evidence="2">The sequence shown here is derived from an EMBL/GenBank/DDBJ whole genome shotgun (WGS) entry which is preliminary data.</text>
</comment>
<sequence length="92" mass="9586">MIVRILTEGQLEVADDRVEALNALDAAVEQAVEAGDHDAFADALAALLEGVRSSGSPLPADVLHDSDLILPPADATLEEVREMLGDEGLIPG</sequence>
<dbReference type="EMBL" id="RKHO01000001">
    <property type="protein sequence ID" value="ROR90421.1"/>
    <property type="molecule type" value="Genomic_DNA"/>
</dbReference>
<feature type="domain" description="PspA-associated" evidence="1">
    <location>
        <begin position="1"/>
        <end position="92"/>
    </location>
</feature>
<accession>A0A3N2CSA4</accession>
<keyword evidence="3" id="KW-1185">Reference proteome</keyword>